<dbReference type="AlphaFoldDB" id="A0A1S8CWH5"/>
<feature type="transmembrane region" description="Helical" evidence="1">
    <location>
        <begin position="6"/>
        <end position="26"/>
    </location>
</feature>
<keyword evidence="1" id="KW-1133">Transmembrane helix</keyword>
<dbReference type="Proteomes" id="UP000192132">
    <property type="component" value="Unassembled WGS sequence"/>
</dbReference>
<evidence type="ECO:0000313" key="3">
    <source>
        <dbReference type="Proteomes" id="UP000192132"/>
    </source>
</evidence>
<feature type="transmembrane region" description="Helical" evidence="1">
    <location>
        <begin position="67"/>
        <end position="92"/>
    </location>
</feature>
<dbReference type="STRING" id="1907941.BKE30_04890"/>
<evidence type="ECO:0000256" key="1">
    <source>
        <dbReference type="SAM" id="Phobius"/>
    </source>
</evidence>
<protein>
    <submittedName>
        <fullName evidence="2">Uncharacterized protein</fullName>
    </submittedName>
</protein>
<keyword evidence="3" id="KW-1185">Reference proteome</keyword>
<accession>A0A1S8CWH5</accession>
<feature type="transmembrane region" description="Helical" evidence="1">
    <location>
        <begin position="33"/>
        <end position="55"/>
    </location>
</feature>
<dbReference type="RefSeq" id="WP_076877513.1">
    <property type="nucleotide sequence ID" value="NZ_MLCN01000011.1"/>
</dbReference>
<proteinExistence type="predicted"/>
<gene>
    <name evidence="2" type="ORF">BKE30_04890</name>
</gene>
<organism evidence="2 3">
    <name type="scientific">Alkanindiges hydrocarboniclasticus</name>
    <dbReference type="NCBI Taxonomy" id="1907941"/>
    <lineage>
        <taxon>Bacteria</taxon>
        <taxon>Pseudomonadati</taxon>
        <taxon>Pseudomonadota</taxon>
        <taxon>Gammaproteobacteria</taxon>
        <taxon>Moraxellales</taxon>
        <taxon>Moraxellaceae</taxon>
        <taxon>Alkanindiges</taxon>
    </lineage>
</organism>
<sequence length="105" mass="11822">MNDFIYSVGELVVGGAILVMLGFLITHSPMVRLLVVTSFSIFAFAVPCIGLYMLWSGPYLENPIMGIVGTIMFLVMWGIFIYFGYLGILHLIESVKMKDYKLWTS</sequence>
<comment type="caution">
    <text evidence="2">The sequence shown here is derived from an EMBL/GenBank/DDBJ whole genome shotgun (WGS) entry which is preliminary data.</text>
</comment>
<evidence type="ECO:0000313" key="2">
    <source>
        <dbReference type="EMBL" id="ONG41384.1"/>
    </source>
</evidence>
<reference evidence="2 3" key="1">
    <citation type="submission" date="2016-10" db="EMBL/GenBank/DDBJ databases">
        <title>Draft Genome sequence of Alkanindiges sp. strain H1.</title>
        <authorList>
            <person name="Subhash Y."/>
            <person name="Lee S."/>
        </authorList>
    </citation>
    <scope>NUCLEOTIDE SEQUENCE [LARGE SCALE GENOMIC DNA]</scope>
    <source>
        <strain evidence="2 3">H1</strain>
    </source>
</reference>
<dbReference type="EMBL" id="MLCN01000011">
    <property type="protein sequence ID" value="ONG41384.1"/>
    <property type="molecule type" value="Genomic_DNA"/>
</dbReference>
<keyword evidence="1" id="KW-0472">Membrane</keyword>
<keyword evidence="1" id="KW-0812">Transmembrane</keyword>
<name>A0A1S8CWH5_9GAMM</name>